<name>A0A7S4C414_CHRCT</name>
<reference evidence="2" key="1">
    <citation type="submission" date="2021-01" db="EMBL/GenBank/DDBJ databases">
        <authorList>
            <person name="Corre E."/>
            <person name="Pelletier E."/>
            <person name="Niang G."/>
            <person name="Scheremetjew M."/>
            <person name="Finn R."/>
            <person name="Kale V."/>
            <person name="Holt S."/>
            <person name="Cochrane G."/>
            <person name="Meng A."/>
            <person name="Brown T."/>
            <person name="Cohen L."/>
        </authorList>
    </citation>
    <scope>NUCLEOTIDE SEQUENCE</scope>
    <source>
        <strain evidence="2">CCMP645</strain>
    </source>
</reference>
<evidence type="ECO:0000313" key="2">
    <source>
        <dbReference type="EMBL" id="CAE0786295.1"/>
    </source>
</evidence>
<organism evidence="2">
    <name type="scientific">Chrysotila carterae</name>
    <name type="common">Marine alga</name>
    <name type="synonym">Syracosphaera carterae</name>
    <dbReference type="NCBI Taxonomy" id="13221"/>
    <lineage>
        <taxon>Eukaryota</taxon>
        <taxon>Haptista</taxon>
        <taxon>Haptophyta</taxon>
        <taxon>Prymnesiophyceae</taxon>
        <taxon>Isochrysidales</taxon>
        <taxon>Isochrysidaceae</taxon>
        <taxon>Chrysotila</taxon>
    </lineage>
</organism>
<accession>A0A7S4C414</accession>
<evidence type="ECO:0008006" key="3">
    <source>
        <dbReference type="Google" id="ProtNLM"/>
    </source>
</evidence>
<evidence type="ECO:0000256" key="1">
    <source>
        <dbReference type="SAM" id="MobiDB-lite"/>
    </source>
</evidence>
<protein>
    <recommendedName>
        <fullName evidence="3">Cyclin N-terminal domain-containing protein</fullName>
    </recommendedName>
</protein>
<sequence>MAQVSGRPVQSKTAETRVPLDVHYAAAPSVAGSSETELHEKEGSDSTTNERIFLAENIEQSSAQDPILNDELATPRYLIAAALSLFAQRGTDTTDVAEPSSLPITRNVEPFADADRTLGRAFSMQLVDLDQDQLLRDTMQPATIDAICMLQVVCNAFKLRQSSVLNALYILELASDCGILLINTNYRSLLLIALLVTVKEYKECAVHIADLRSLFPSLNLSCLSQLEPFLLSTIDYRISTLSGHMQREHVALRLQRVRTTEKVQALQL</sequence>
<feature type="region of interest" description="Disordered" evidence="1">
    <location>
        <begin position="26"/>
        <end position="49"/>
    </location>
</feature>
<proteinExistence type="predicted"/>
<feature type="region of interest" description="Disordered" evidence="1">
    <location>
        <begin position="1"/>
        <end position="20"/>
    </location>
</feature>
<gene>
    <name evidence="2" type="ORF">PCAR00345_LOCUS39003</name>
</gene>
<dbReference type="AlphaFoldDB" id="A0A7S4C414"/>
<dbReference type="EMBL" id="HBIZ01063005">
    <property type="protein sequence ID" value="CAE0786295.1"/>
    <property type="molecule type" value="Transcribed_RNA"/>
</dbReference>